<dbReference type="GO" id="GO:0005886">
    <property type="term" value="C:plasma membrane"/>
    <property type="evidence" value="ECO:0007669"/>
    <property type="project" value="TreeGrafter"/>
</dbReference>
<dbReference type="Proteomes" id="UP000316621">
    <property type="component" value="Chromosome 7"/>
</dbReference>
<dbReference type="AlphaFoldDB" id="A0A4Y7KA59"/>
<dbReference type="Pfam" id="PF01417">
    <property type="entry name" value="ENTH"/>
    <property type="match status" value="1"/>
</dbReference>
<dbReference type="InterPro" id="IPR008942">
    <property type="entry name" value="ENTH_VHS"/>
</dbReference>
<feature type="region of interest" description="Disordered" evidence="5">
    <location>
        <begin position="60"/>
        <end position="134"/>
    </location>
</feature>
<comment type="subcellular location">
    <subcellularLocation>
        <location evidence="1">Cytoplasmic vesicle</location>
        <location evidence="1">Clathrin-coated vesicle</location>
    </subcellularLocation>
    <subcellularLocation>
        <location evidence="2">Golgi apparatus</location>
    </subcellularLocation>
</comment>
<evidence type="ECO:0000256" key="1">
    <source>
        <dbReference type="ARBA" id="ARBA00004132"/>
    </source>
</evidence>
<keyword evidence="3" id="KW-0333">Golgi apparatus</keyword>
<feature type="domain" description="ENTH" evidence="6">
    <location>
        <begin position="10"/>
        <end position="37"/>
    </location>
</feature>
<dbReference type="GO" id="GO:0030125">
    <property type="term" value="C:clathrin vesicle coat"/>
    <property type="evidence" value="ECO:0007669"/>
    <property type="project" value="TreeGrafter"/>
</dbReference>
<dbReference type="GO" id="GO:0005768">
    <property type="term" value="C:endosome"/>
    <property type="evidence" value="ECO:0007669"/>
    <property type="project" value="TreeGrafter"/>
</dbReference>
<evidence type="ECO:0000256" key="2">
    <source>
        <dbReference type="ARBA" id="ARBA00004555"/>
    </source>
</evidence>
<dbReference type="STRING" id="3469.A0A4Y7KA59"/>
<dbReference type="Gene3D" id="1.25.40.90">
    <property type="match status" value="1"/>
</dbReference>
<protein>
    <recommendedName>
        <fullName evidence="6">ENTH domain-containing protein</fullName>
    </recommendedName>
</protein>
<feature type="compositionally biased region" description="Basic and acidic residues" evidence="5">
    <location>
        <begin position="85"/>
        <end position="113"/>
    </location>
</feature>
<sequence length="195" mass="22840">MGNVGSIDLKFHEYQTIMAVLWKRINDTGKNWRHVYKKSQSLVALVIDKERIQEARQKALANREKIRSTNSPGGMYRPGTGGYGDEDRYGIRDDDRNGYRREREYGYKDDDGNSRGGDSYSSNEDRYGRDYDGGYMDDDYNRVRSRSNEDFQFGQISRSSDRYMVCGYDDDGRHSSRNAITFQLLIFWLRKIQDI</sequence>
<evidence type="ECO:0000259" key="6">
    <source>
        <dbReference type="Pfam" id="PF01417"/>
    </source>
</evidence>
<dbReference type="PANTHER" id="PTHR12276">
    <property type="entry name" value="EPSIN/ENT-RELATED"/>
    <property type="match status" value="1"/>
</dbReference>
<evidence type="ECO:0000313" key="7">
    <source>
        <dbReference type="EMBL" id="RZC69767.1"/>
    </source>
</evidence>
<dbReference type="GO" id="GO:0005543">
    <property type="term" value="F:phospholipid binding"/>
    <property type="evidence" value="ECO:0007669"/>
    <property type="project" value="TreeGrafter"/>
</dbReference>
<dbReference type="InterPro" id="IPR013809">
    <property type="entry name" value="ENTH"/>
</dbReference>
<evidence type="ECO:0000256" key="3">
    <source>
        <dbReference type="ARBA" id="ARBA00023034"/>
    </source>
</evidence>
<evidence type="ECO:0000256" key="5">
    <source>
        <dbReference type="SAM" id="MobiDB-lite"/>
    </source>
</evidence>
<accession>A0A4Y7KA59</accession>
<dbReference type="Gramene" id="RZC69767">
    <property type="protein sequence ID" value="RZC69767"/>
    <property type="gene ID" value="C5167_032907"/>
</dbReference>
<dbReference type="GO" id="GO:0030276">
    <property type="term" value="F:clathrin binding"/>
    <property type="evidence" value="ECO:0007669"/>
    <property type="project" value="TreeGrafter"/>
</dbReference>
<evidence type="ECO:0000313" key="8">
    <source>
        <dbReference type="Proteomes" id="UP000316621"/>
    </source>
</evidence>
<keyword evidence="4" id="KW-0968">Cytoplasmic vesicle</keyword>
<organism evidence="7 8">
    <name type="scientific">Papaver somniferum</name>
    <name type="common">Opium poppy</name>
    <dbReference type="NCBI Taxonomy" id="3469"/>
    <lineage>
        <taxon>Eukaryota</taxon>
        <taxon>Viridiplantae</taxon>
        <taxon>Streptophyta</taxon>
        <taxon>Embryophyta</taxon>
        <taxon>Tracheophyta</taxon>
        <taxon>Spermatophyta</taxon>
        <taxon>Magnoliopsida</taxon>
        <taxon>Ranunculales</taxon>
        <taxon>Papaveraceae</taxon>
        <taxon>Papaveroideae</taxon>
        <taxon>Papaver</taxon>
    </lineage>
</organism>
<keyword evidence="8" id="KW-1185">Reference proteome</keyword>
<name>A0A4Y7KA59_PAPSO</name>
<proteinExistence type="predicted"/>
<dbReference type="EMBL" id="CM010721">
    <property type="protein sequence ID" value="RZC69767.1"/>
    <property type="molecule type" value="Genomic_DNA"/>
</dbReference>
<dbReference type="PANTHER" id="PTHR12276:SF91">
    <property type="entry name" value="CLATHRIN INTERACTOR EPSIN 2-RELATED"/>
    <property type="match status" value="1"/>
</dbReference>
<dbReference type="GO" id="GO:0005794">
    <property type="term" value="C:Golgi apparatus"/>
    <property type="evidence" value="ECO:0007669"/>
    <property type="project" value="UniProtKB-SubCell"/>
</dbReference>
<reference evidence="7 8" key="1">
    <citation type="journal article" date="2018" name="Science">
        <title>The opium poppy genome and morphinan production.</title>
        <authorList>
            <person name="Guo L."/>
            <person name="Winzer T."/>
            <person name="Yang X."/>
            <person name="Li Y."/>
            <person name="Ning Z."/>
            <person name="He Z."/>
            <person name="Teodor R."/>
            <person name="Lu Y."/>
            <person name="Bowser T.A."/>
            <person name="Graham I.A."/>
            <person name="Ye K."/>
        </authorList>
    </citation>
    <scope>NUCLEOTIDE SEQUENCE [LARGE SCALE GENOMIC DNA]</scope>
    <source>
        <strain evidence="8">cv. HN1</strain>
        <tissue evidence="7">Leaves</tissue>
    </source>
</reference>
<feature type="compositionally biased region" description="Basic and acidic residues" evidence="5">
    <location>
        <begin position="123"/>
        <end position="132"/>
    </location>
</feature>
<gene>
    <name evidence="7" type="ORF">C5167_032907</name>
</gene>
<dbReference type="GO" id="GO:0006897">
    <property type="term" value="P:endocytosis"/>
    <property type="evidence" value="ECO:0007669"/>
    <property type="project" value="TreeGrafter"/>
</dbReference>
<dbReference type="SUPFAM" id="SSF48464">
    <property type="entry name" value="ENTH/VHS domain"/>
    <property type="match status" value="1"/>
</dbReference>
<evidence type="ECO:0000256" key="4">
    <source>
        <dbReference type="ARBA" id="ARBA00023329"/>
    </source>
</evidence>